<dbReference type="GO" id="GO:0071914">
    <property type="term" value="C:prominosome"/>
    <property type="evidence" value="ECO:0007669"/>
    <property type="project" value="TreeGrafter"/>
</dbReference>
<keyword evidence="3" id="KW-0812">Transmembrane</keyword>
<dbReference type="GO" id="GO:0005929">
    <property type="term" value="C:cilium"/>
    <property type="evidence" value="ECO:0007669"/>
    <property type="project" value="TreeGrafter"/>
</dbReference>
<sequence length="84" mass="9087">LAAAFSRINSTSSRLKELQSNYSQRLASLRDSINHTLQDCGQPCSNVSLDSLGFKANFSVIPSVDQQLKALEDVSSSNLVATLE</sequence>
<feature type="non-terminal residue" evidence="7">
    <location>
        <position position="84"/>
    </location>
</feature>
<feature type="non-terminal residue" evidence="7">
    <location>
        <position position="1"/>
    </location>
</feature>
<comment type="similarity">
    <text evidence="2">Belongs to the prominin family.</text>
</comment>
<dbReference type="AlphaFoldDB" id="A0A093HAH7"/>
<dbReference type="EMBL" id="KL205881">
    <property type="protein sequence ID" value="KFV76022.1"/>
    <property type="molecule type" value="Genomic_DNA"/>
</dbReference>
<dbReference type="GO" id="GO:0031528">
    <property type="term" value="C:microvillus membrane"/>
    <property type="evidence" value="ECO:0007669"/>
    <property type="project" value="UniProtKB-SubCell"/>
</dbReference>
<accession>A0A093HAH7</accession>
<evidence type="ECO:0000256" key="1">
    <source>
        <dbReference type="ARBA" id="ARBA00004475"/>
    </source>
</evidence>
<dbReference type="InterPro" id="IPR008795">
    <property type="entry name" value="Prominin"/>
</dbReference>
<dbReference type="GO" id="GO:0015485">
    <property type="term" value="F:cholesterol binding"/>
    <property type="evidence" value="ECO:0007669"/>
    <property type="project" value="TreeGrafter"/>
</dbReference>
<dbReference type="GO" id="GO:0009986">
    <property type="term" value="C:cell surface"/>
    <property type="evidence" value="ECO:0007669"/>
    <property type="project" value="TreeGrafter"/>
</dbReference>
<evidence type="ECO:0000313" key="8">
    <source>
        <dbReference type="Proteomes" id="UP000053584"/>
    </source>
</evidence>
<evidence type="ECO:0000256" key="5">
    <source>
        <dbReference type="ARBA" id="ARBA00023136"/>
    </source>
</evidence>
<dbReference type="PANTHER" id="PTHR22730:SF4">
    <property type="entry name" value="PROMININ-1-A-LIKE"/>
    <property type="match status" value="1"/>
</dbReference>
<organism evidence="7 8">
    <name type="scientific">Struthio camelus australis</name>
    <dbReference type="NCBI Taxonomy" id="441894"/>
    <lineage>
        <taxon>Eukaryota</taxon>
        <taxon>Metazoa</taxon>
        <taxon>Chordata</taxon>
        <taxon>Craniata</taxon>
        <taxon>Vertebrata</taxon>
        <taxon>Euteleostomi</taxon>
        <taxon>Archelosauria</taxon>
        <taxon>Archosauria</taxon>
        <taxon>Dinosauria</taxon>
        <taxon>Saurischia</taxon>
        <taxon>Theropoda</taxon>
        <taxon>Coelurosauria</taxon>
        <taxon>Aves</taxon>
        <taxon>Palaeognathae</taxon>
        <taxon>Struthioniformes</taxon>
        <taxon>Struthionidae</taxon>
        <taxon>Struthio</taxon>
    </lineage>
</organism>
<evidence type="ECO:0000313" key="7">
    <source>
        <dbReference type="EMBL" id="KFV76022.1"/>
    </source>
</evidence>
<reference evidence="7 8" key="1">
    <citation type="submission" date="2014-04" db="EMBL/GenBank/DDBJ databases">
        <title>Genome evolution of avian class.</title>
        <authorList>
            <person name="Zhang G."/>
            <person name="Li C."/>
        </authorList>
    </citation>
    <scope>NUCLEOTIDE SEQUENCE [LARGE SCALE GENOMIC DNA]</scope>
    <source>
        <strain evidence="7">BGI_N308</strain>
    </source>
</reference>
<protein>
    <submittedName>
        <fullName evidence="7">Uncharacterized protein</fullName>
    </submittedName>
</protein>
<proteinExistence type="inferred from homology"/>
<keyword evidence="4" id="KW-1133">Transmembrane helix</keyword>
<name>A0A093HAH7_STRCA</name>
<comment type="subcellular location">
    <subcellularLocation>
        <location evidence="1">Cell projection</location>
        <location evidence="1">Microvillus membrane</location>
        <topology evidence="1">Multi-pass membrane protein</topology>
    </subcellularLocation>
</comment>
<evidence type="ECO:0000256" key="4">
    <source>
        <dbReference type="ARBA" id="ARBA00022989"/>
    </source>
</evidence>
<evidence type="ECO:0000256" key="6">
    <source>
        <dbReference type="ARBA" id="ARBA00023180"/>
    </source>
</evidence>
<gene>
    <name evidence="7" type="ORF">N308_06689</name>
</gene>
<evidence type="ECO:0000256" key="3">
    <source>
        <dbReference type="ARBA" id="ARBA00022692"/>
    </source>
</evidence>
<evidence type="ECO:0000256" key="2">
    <source>
        <dbReference type="ARBA" id="ARBA00006058"/>
    </source>
</evidence>
<dbReference type="Proteomes" id="UP000053584">
    <property type="component" value="Unassembled WGS sequence"/>
</dbReference>
<keyword evidence="8" id="KW-1185">Reference proteome</keyword>
<dbReference type="GO" id="GO:0016324">
    <property type="term" value="C:apical plasma membrane"/>
    <property type="evidence" value="ECO:0007669"/>
    <property type="project" value="TreeGrafter"/>
</dbReference>
<keyword evidence="5" id="KW-0472">Membrane</keyword>
<keyword evidence="6" id="KW-0325">Glycoprotein</keyword>
<dbReference type="PANTHER" id="PTHR22730">
    <property type="entry name" value="PROMININ PROM PROTEIN"/>
    <property type="match status" value="1"/>
</dbReference>